<feature type="compositionally biased region" description="Basic and acidic residues" evidence="1">
    <location>
        <begin position="127"/>
        <end position="136"/>
    </location>
</feature>
<gene>
    <name evidence="2" type="ORF">NDU88_001502</name>
</gene>
<feature type="region of interest" description="Disordered" evidence="1">
    <location>
        <begin position="53"/>
        <end position="184"/>
    </location>
</feature>
<organism evidence="2 3">
    <name type="scientific">Pleurodeles waltl</name>
    <name type="common">Iberian ribbed newt</name>
    <dbReference type="NCBI Taxonomy" id="8319"/>
    <lineage>
        <taxon>Eukaryota</taxon>
        <taxon>Metazoa</taxon>
        <taxon>Chordata</taxon>
        <taxon>Craniata</taxon>
        <taxon>Vertebrata</taxon>
        <taxon>Euteleostomi</taxon>
        <taxon>Amphibia</taxon>
        <taxon>Batrachia</taxon>
        <taxon>Caudata</taxon>
        <taxon>Salamandroidea</taxon>
        <taxon>Salamandridae</taxon>
        <taxon>Pleurodelinae</taxon>
        <taxon>Pleurodeles</taxon>
    </lineage>
</organism>
<name>A0AAV7NJ85_PLEWA</name>
<keyword evidence="3" id="KW-1185">Reference proteome</keyword>
<proteinExistence type="predicted"/>
<protein>
    <submittedName>
        <fullName evidence="2">Uncharacterized protein</fullName>
    </submittedName>
</protein>
<dbReference type="AlphaFoldDB" id="A0AAV7NJ85"/>
<evidence type="ECO:0000313" key="3">
    <source>
        <dbReference type="Proteomes" id="UP001066276"/>
    </source>
</evidence>
<dbReference type="Proteomes" id="UP001066276">
    <property type="component" value="Chromosome 8"/>
</dbReference>
<accession>A0AAV7NJ85</accession>
<sequence length="184" mass="20035">MESDLKHRSPTLIRGAHILLGYQTTPRKRIRLCYLRGTLGRLGVTDLAERTGEFPPARQDQAEGPAGPRVTQTTYPQAVSPGEEDRSGRHLPSLVQRPGGLAVTPRRRTRCPGDFGGPLRSKKQGVPRKEKSRAEAPQRTTPGRAAGRDIHAAHSAIREQAAWRRGPGEIPPMCLDHAEGPAGP</sequence>
<reference evidence="2" key="1">
    <citation type="journal article" date="2022" name="bioRxiv">
        <title>Sequencing and chromosome-scale assembly of the giantPleurodeles waltlgenome.</title>
        <authorList>
            <person name="Brown T."/>
            <person name="Elewa A."/>
            <person name="Iarovenko S."/>
            <person name="Subramanian E."/>
            <person name="Araus A.J."/>
            <person name="Petzold A."/>
            <person name="Susuki M."/>
            <person name="Suzuki K.-i.T."/>
            <person name="Hayashi T."/>
            <person name="Toyoda A."/>
            <person name="Oliveira C."/>
            <person name="Osipova E."/>
            <person name="Leigh N.D."/>
            <person name="Simon A."/>
            <person name="Yun M.H."/>
        </authorList>
    </citation>
    <scope>NUCLEOTIDE SEQUENCE</scope>
    <source>
        <strain evidence="2">20211129_DDA</strain>
        <tissue evidence="2">Liver</tissue>
    </source>
</reference>
<dbReference type="EMBL" id="JANPWB010000012">
    <property type="protein sequence ID" value="KAJ1113248.1"/>
    <property type="molecule type" value="Genomic_DNA"/>
</dbReference>
<comment type="caution">
    <text evidence="2">The sequence shown here is derived from an EMBL/GenBank/DDBJ whole genome shotgun (WGS) entry which is preliminary data.</text>
</comment>
<evidence type="ECO:0000313" key="2">
    <source>
        <dbReference type="EMBL" id="KAJ1113248.1"/>
    </source>
</evidence>
<evidence type="ECO:0000256" key="1">
    <source>
        <dbReference type="SAM" id="MobiDB-lite"/>
    </source>
</evidence>